<name>A0AA46SNP5_9XANT</name>
<evidence type="ECO:0000313" key="3">
    <source>
        <dbReference type="EMBL" id="UYK87079.1"/>
    </source>
</evidence>
<dbReference type="InterPro" id="IPR005064">
    <property type="entry name" value="BUG"/>
</dbReference>
<dbReference type="SUPFAM" id="SSF53850">
    <property type="entry name" value="Periplasmic binding protein-like II"/>
    <property type="match status" value="1"/>
</dbReference>
<dbReference type="RefSeq" id="WP_267092298.1">
    <property type="nucleotide sequence ID" value="NZ_CP099534.1"/>
</dbReference>
<dbReference type="PANTHER" id="PTHR42928">
    <property type="entry name" value="TRICARBOXYLATE-BINDING PROTEIN"/>
    <property type="match status" value="1"/>
</dbReference>
<dbReference type="Pfam" id="PF03401">
    <property type="entry name" value="TctC"/>
    <property type="match status" value="1"/>
</dbReference>
<dbReference type="PIRSF" id="PIRSF017082">
    <property type="entry name" value="YflP"/>
    <property type="match status" value="1"/>
</dbReference>
<evidence type="ECO:0000256" key="2">
    <source>
        <dbReference type="SAM" id="SignalP"/>
    </source>
</evidence>
<dbReference type="AlphaFoldDB" id="A0AA46SNP5"/>
<comment type="similarity">
    <text evidence="1">Belongs to the UPF0065 (bug) family.</text>
</comment>
<evidence type="ECO:0000256" key="1">
    <source>
        <dbReference type="ARBA" id="ARBA00006987"/>
    </source>
</evidence>
<dbReference type="Proteomes" id="UP001164392">
    <property type="component" value="Chromosome"/>
</dbReference>
<organism evidence="3 4">
    <name type="scientific">Xanthomonas sacchari</name>
    <dbReference type="NCBI Taxonomy" id="56458"/>
    <lineage>
        <taxon>Bacteria</taxon>
        <taxon>Pseudomonadati</taxon>
        <taxon>Pseudomonadota</taxon>
        <taxon>Gammaproteobacteria</taxon>
        <taxon>Lysobacterales</taxon>
        <taxon>Lysobacteraceae</taxon>
        <taxon>Xanthomonas</taxon>
    </lineage>
</organism>
<evidence type="ECO:0000313" key="4">
    <source>
        <dbReference type="Proteomes" id="UP001164392"/>
    </source>
</evidence>
<dbReference type="Gene3D" id="3.40.190.10">
    <property type="entry name" value="Periplasmic binding protein-like II"/>
    <property type="match status" value="1"/>
</dbReference>
<reference evidence="3" key="1">
    <citation type="submission" date="2022-06" db="EMBL/GenBank/DDBJ databases">
        <title>Dynamics of rice microbiomes reveals core vertical transmitted seed endophytes.</title>
        <authorList>
            <person name="Liao K."/>
            <person name="Zhang X."/>
        </authorList>
    </citation>
    <scope>NUCLEOTIDE SEQUENCE</scope>
    <source>
        <strain evidence="3">JR3-14</strain>
    </source>
</reference>
<protein>
    <submittedName>
        <fullName evidence="3">Tripartite tricarboxylate transporter substrate binding protein</fullName>
    </submittedName>
</protein>
<feature type="chain" id="PRO_5041247195" evidence="2">
    <location>
        <begin position="19"/>
        <end position="314"/>
    </location>
</feature>
<feature type="signal peptide" evidence="2">
    <location>
        <begin position="1"/>
        <end position="18"/>
    </location>
</feature>
<dbReference type="PANTHER" id="PTHR42928:SF5">
    <property type="entry name" value="BLR1237 PROTEIN"/>
    <property type="match status" value="1"/>
</dbReference>
<gene>
    <name evidence="3" type="ORF">NG824_11155</name>
</gene>
<dbReference type="EMBL" id="CP099534">
    <property type="protein sequence ID" value="UYK87079.1"/>
    <property type="molecule type" value="Genomic_DNA"/>
</dbReference>
<dbReference type="CDD" id="cd07012">
    <property type="entry name" value="PBP2_Bug_TTT"/>
    <property type="match status" value="1"/>
</dbReference>
<proteinExistence type="inferred from homology"/>
<sequence>MKRTIIASLVAVPLLAAAFPDKPIRLVVPMPAGSTSDVVARTLAESMGNRLKQPVVVDNQPGGNAVVGTLAVVRAAPDGHTLLLVGVTNGASNLALMKALPYDPRKDFAPISLIAELPFLLISSKSLPVRNVQELVAYGKAHPGKLSYGYGSGSSQLKAARFVSLAGFTATAVGYKGNNLAVTDLMGGTNDFVIADVLNSLQAARAGRVTALGVTTARRTSLAPDIPTIAEQGIKDYDLSSWIGLAAPAHTPPEVVRQLNATLREVLDDPAVQKRFATAGLTAFPSSPEEFARFLGDEISKWGAVARAAGISPQ</sequence>
<dbReference type="InterPro" id="IPR042100">
    <property type="entry name" value="Bug_dom1"/>
</dbReference>
<accession>A0AA46SNP5</accession>
<dbReference type="Gene3D" id="3.40.190.150">
    <property type="entry name" value="Bordetella uptake gene, domain 1"/>
    <property type="match status" value="1"/>
</dbReference>
<keyword evidence="2" id="KW-0732">Signal</keyword>